<accession>A0A0M4D0C8</accession>
<dbReference type="KEGG" id="cdx:CDES_13775"/>
<keyword evidence="1" id="KW-1133">Transmembrane helix</keyword>
<dbReference type="STRING" id="931089.CDES_13775"/>
<dbReference type="AlphaFoldDB" id="A0A0M4D0C8"/>
<keyword evidence="3" id="KW-1185">Reference proteome</keyword>
<feature type="transmembrane region" description="Helical" evidence="1">
    <location>
        <begin position="20"/>
        <end position="40"/>
    </location>
</feature>
<keyword evidence="1" id="KW-0472">Membrane</keyword>
<gene>
    <name evidence="2" type="ORF">CDES_13775</name>
</gene>
<organism evidence="2 3">
    <name type="scientific">Corynebacterium deserti GIMN1.010</name>
    <dbReference type="NCBI Taxonomy" id="931089"/>
    <lineage>
        <taxon>Bacteria</taxon>
        <taxon>Bacillati</taxon>
        <taxon>Actinomycetota</taxon>
        <taxon>Actinomycetes</taxon>
        <taxon>Mycobacteriales</taxon>
        <taxon>Corynebacteriaceae</taxon>
        <taxon>Corynebacterium</taxon>
    </lineage>
</organism>
<reference evidence="2 3" key="1">
    <citation type="submission" date="2014-08" db="EMBL/GenBank/DDBJ databases">
        <title>Complete genome sequence of Corynebacterium deserti GIMN1.010 (=DSM 45689), isolated from desert sand in western China.</title>
        <authorList>
            <person name="Ruckert C."/>
            <person name="Albersmeier A."/>
            <person name="Kalinowski J."/>
        </authorList>
    </citation>
    <scope>NUCLEOTIDE SEQUENCE [LARGE SCALE GENOMIC DNA]</scope>
    <source>
        <strain evidence="2 3">GIMN1.010</strain>
    </source>
</reference>
<feature type="transmembrane region" description="Helical" evidence="1">
    <location>
        <begin position="60"/>
        <end position="83"/>
    </location>
</feature>
<dbReference type="RefSeq" id="WP_053545947.1">
    <property type="nucleotide sequence ID" value="NZ_CP009220.1"/>
</dbReference>
<name>A0A0M4D0C8_9CORY</name>
<evidence type="ECO:0000256" key="1">
    <source>
        <dbReference type="SAM" id="Phobius"/>
    </source>
</evidence>
<evidence type="ECO:0000313" key="3">
    <source>
        <dbReference type="Proteomes" id="UP000068067"/>
    </source>
</evidence>
<dbReference type="PATRIC" id="fig|931089.4.peg.2785"/>
<dbReference type="Proteomes" id="UP000068067">
    <property type="component" value="Chromosome"/>
</dbReference>
<evidence type="ECO:0000313" key="2">
    <source>
        <dbReference type="EMBL" id="ALC07082.1"/>
    </source>
</evidence>
<dbReference type="EMBL" id="CP009220">
    <property type="protein sequence ID" value="ALC07082.1"/>
    <property type="molecule type" value="Genomic_DNA"/>
</dbReference>
<protein>
    <submittedName>
        <fullName evidence="2">Putative membrane protein</fullName>
    </submittedName>
</protein>
<keyword evidence="1" id="KW-0812">Transmembrane</keyword>
<sequence>MRAVESMVPTGNLQATFITYVLQLASLLVCIAAITPIVAYKNQKQTKLVDALRSLSMRSWAPLGAAAATGLSTLLFTSTFTTVGATRIV</sequence>
<proteinExistence type="predicted"/>